<evidence type="ECO:0000313" key="16">
    <source>
        <dbReference type="Proteomes" id="UP000182128"/>
    </source>
</evidence>
<dbReference type="Proteomes" id="UP000182142">
    <property type="component" value="Unassembled WGS sequence"/>
</dbReference>
<evidence type="ECO:0000313" key="14">
    <source>
        <dbReference type="EMBL" id="SBO27123.1"/>
    </source>
</evidence>
<dbReference type="GO" id="GO:0000974">
    <property type="term" value="C:Prp19 complex"/>
    <property type="evidence" value="ECO:0007669"/>
    <property type="project" value="TreeGrafter"/>
</dbReference>
<evidence type="ECO:0000256" key="4">
    <source>
        <dbReference type="ARBA" id="ARBA00022728"/>
    </source>
</evidence>
<dbReference type="EMBL" id="CWHQ02000026">
    <property type="protein sequence ID" value="SBO27123.1"/>
    <property type="molecule type" value="Genomic_DNA"/>
</dbReference>
<evidence type="ECO:0000313" key="17">
    <source>
        <dbReference type="Proteomes" id="UP000182142"/>
    </source>
</evidence>
<dbReference type="GO" id="GO:0000349">
    <property type="term" value="P:generation of catalytic spliceosome for first transesterification step"/>
    <property type="evidence" value="ECO:0007669"/>
    <property type="project" value="TreeGrafter"/>
</dbReference>
<feature type="region of interest" description="Disordered" evidence="10">
    <location>
        <begin position="420"/>
        <end position="439"/>
    </location>
</feature>
<keyword evidence="7" id="KW-0539">Nucleus</keyword>
<dbReference type="PROSITE" id="PS50005">
    <property type="entry name" value="TPR"/>
    <property type="match status" value="1"/>
</dbReference>
<feature type="domain" description="Pre-mRNA-splicing factor Syf1/CRNKL1-like C-terminal HAT-repeats" evidence="12">
    <location>
        <begin position="636"/>
        <end position="828"/>
    </location>
</feature>
<evidence type="ECO:0000256" key="8">
    <source>
        <dbReference type="ARBA" id="ARBA00039472"/>
    </source>
</evidence>
<dbReference type="Proteomes" id="UP000182128">
    <property type="component" value="Unassembled WGS sequence"/>
</dbReference>
<evidence type="ECO:0000313" key="15">
    <source>
        <dbReference type="EMBL" id="SBO29360.1"/>
    </source>
</evidence>
<dbReference type="InterPro" id="IPR045075">
    <property type="entry name" value="Syf1-like"/>
</dbReference>
<feature type="domain" description="Pre-mRNA-splicing factor Syf1/CRNKL1-like C-terminal HAT-repeats" evidence="12">
    <location>
        <begin position="858"/>
        <end position="962"/>
    </location>
</feature>
<dbReference type="InterPro" id="IPR056350">
    <property type="entry name" value="HAT_Syf1_central"/>
</dbReference>
<feature type="repeat" description="TPR" evidence="9">
    <location>
        <begin position="518"/>
        <end position="551"/>
    </location>
</feature>
<accession>A0A193QXI4</accession>
<reference evidence="15" key="2">
    <citation type="submission" date="2016-05" db="EMBL/GenBank/DDBJ databases">
        <authorList>
            <person name="Lavstsen T."/>
            <person name="Jespersen J.S."/>
        </authorList>
    </citation>
    <scope>NUCLEOTIDE SEQUENCE [LARGE SCALE GENOMIC DNA]</scope>
</reference>
<evidence type="ECO:0000259" key="12">
    <source>
        <dbReference type="Pfam" id="PF23231"/>
    </source>
</evidence>
<dbReference type="InterPro" id="IPR055430">
    <property type="entry name" value="HAT_Syf1_CNRKL1_C"/>
</dbReference>
<sequence length="978" mass="116755">MELYGELYDCDELLDEYNADYGDSKRPWGEARMGEDTTAQCVEDEAHVKNIEVDIKNNQKNVSTQYLFLYINTFKQKNIRSEKTLYVVNFYDIHMKNDDKNVLETEKNIVEYCFENVSRAKMRGKRDHQDGDDDDDEDDDDTVTTRQHCKYYLFKIYETILKYFPFSFKLWYHYLKDRIEMLSGLYYDQKEEYEDVNRVFEECLLYMYHFKAIYILYIQFLFLQRKVQNIRIIFNLALQNITLNQHEDLWEYQLKYNKNIKNKLINYEYIKRYVTIYPENIVHLFNHYVKYKMCKHALNTFFYMISCDDQENLQLEEKSIYDLYRELFHLISSRKILHNDVLVSLRKNIDTFKRYENVTSIYTLLANSFVYEGRWNKAMDAYEEGILECYTVNDFSVLFEGYIETMKILIELKMQREEGKEITNNSGEETDEDNFDHLPPSGNDCADESVVDLYMDKINYLLDKRKVFIADIKLKNNQKNVYVWLGKIDAVETTEEKVDLYNRCLKHFEDGDYEGRISDVYISYAYFHYNRNEYEKAVNVFNRSVRYHNFKTLNEIASVYCSWIEVELLEGNFKKALRIARLVIDLSNGGGRGRSISRMNNYTGANANEESDSLIGRNIPMLGDDHFRSLNQNFCLLNNVKLACLILDLEINYGTIETSINLFDILYHKKIITVKMVLSFANYLYENKYFYECFKTYEKAISIFHYPYLYPVYVHYISKYVQRYKDKNISYVRELYKQAIYGVDEKTFIPKEFAKNIFLMYASFEEHYGFLKRSLSIYKEAVPFLSEPDKVKFYKVFISKVSKSYGVHKAREAFEEAIQTLKDDDVRAAFPSMRRTPRCTSLQASSHIPSAPFHFLFLPYLQAREICLLYIDMEYKLNEYDRVRALYIYTAQFTNPSVHLSFYQDWREFEALHGNEHTFREMIRIKRSVLSLFSNARTANKPLGMLEDDDVNGLENTKRKLQEMIDNEENAQKKVKVG</sequence>
<evidence type="ECO:0000256" key="2">
    <source>
        <dbReference type="ARBA" id="ARBA00008644"/>
    </source>
</evidence>
<dbReference type="EMBL" id="CWHR02000027">
    <property type="protein sequence ID" value="SBO29360.1"/>
    <property type="molecule type" value="Genomic_DNA"/>
</dbReference>
<evidence type="ECO:0000256" key="9">
    <source>
        <dbReference type="PROSITE-ProRule" id="PRU00339"/>
    </source>
</evidence>
<evidence type="ECO:0000259" key="13">
    <source>
        <dbReference type="Pfam" id="PF23233"/>
    </source>
</evidence>
<evidence type="ECO:0000256" key="5">
    <source>
        <dbReference type="ARBA" id="ARBA00022737"/>
    </source>
</evidence>
<protein>
    <recommendedName>
        <fullName evidence="8">Pre-mRNA-splicing factor SYF1</fullName>
    </recommendedName>
</protein>
<keyword evidence="9" id="KW-0802">TPR repeat</keyword>
<dbReference type="Pfam" id="PF23231">
    <property type="entry name" value="HAT_Syf1_CNRKL1_C"/>
    <property type="match status" value="3"/>
</dbReference>
<dbReference type="AlphaFoldDB" id="A0A193QXI4"/>
<keyword evidence="6" id="KW-0508">mRNA splicing</keyword>
<evidence type="ECO:0000256" key="10">
    <source>
        <dbReference type="SAM" id="MobiDB-lite"/>
    </source>
</evidence>
<keyword evidence="5" id="KW-0677">Repeat</keyword>
<feature type="domain" description="Pre-mRNA-splicing factor Syf1/CRNKL1-like C-terminal HAT-repeats" evidence="12">
    <location>
        <begin position="514"/>
        <end position="581"/>
    </location>
</feature>
<dbReference type="SUPFAM" id="SSF48452">
    <property type="entry name" value="TPR-like"/>
    <property type="match status" value="3"/>
</dbReference>
<feature type="domain" description="Pre-mRNA-splicing factor Syf1-like N-terminal HAT-repeats" evidence="13">
    <location>
        <begin position="152"/>
        <end position="279"/>
    </location>
</feature>
<name>A0A193QXI4_PLAKH</name>
<proteinExistence type="inferred from homology"/>
<organism evidence="15 17">
    <name type="scientific">Plasmodium knowlesi (strain H)</name>
    <dbReference type="NCBI Taxonomy" id="5851"/>
    <lineage>
        <taxon>Eukaryota</taxon>
        <taxon>Sar</taxon>
        <taxon>Alveolata</taxon>
        <taxon>Apicomplexa</taxon>
        <taxon>Aconoidasida</taxon>
        <taxon>Haemosporida</taxon>
        <taxon>Plasmodiidae</taxon>
        <taxon>Plasmodium</taxon>
        <taxon>Plasmodium (Plasmodium)</taxon>
    </lineage>
</organism>
<reference evidence="16 17" key="1">
    <citation type="submission" date="2016-05" db="EMBL/GenBank/DDBJ databases">
        <authorList>
            <person name="Sharaf H."/>
        </authorList>
    </citation>
    <scope>NUCLEOTIDE SEQUENCE [LARGE SCALE GENOMIC DNA]</scope>
    <source>
        <strain evidence="16 17">H</strain>
    </source>
</reference>
<dbReference type="InterPro" id="IPR011990">
    <property type="entry name" value="TPR-like_helical_dom_sf"/>
</dbReference>
<dbReference type="GO" id="GO:0071007">
    <property type="term" value="C:U2-type catalytic step 2 spliceosome"/>
    <property type="evidence" value="ECO:0007669"/>
    <property type="project" value="TreeGrafter"/>
</dbReference>
<dbReference type="PANTHER" id="PTHR11246">
    <property type="entry name" value="PRE-MRNA SPLICING FACTOR"/>
    <property type="match status" value="1"/>
</dbReference>
<dbReference type="SMART" id="SM00386">
    <property type="entry name" value="HAT"/>
    <property type="match status" value="7"/>
</dbReference>
<dbReference type="Pfam" id="PF23220">
    <property type="entry name" value="HAT_Syf1_M"/>
    <property type="match status" value="1"/>
</dbReference>
<gene>
    <name evidence="14" type="ORF">PKNA1_C2_1455600</name>
    <name evidence="15" type="ORF">PKNA1_H1_1455600</name>
</gene>
<evidence type="ECO:0000256" key="7">
    <source>
        <dbReference type="ARBA" id="ARBA00023242"/>
    </source>
</evidence>
<evidence type="ECO:0000256" key="6">
    <source>
        <dbReference type="ARBA" id="ARBA00023187"/>
    </source>
</evidence>
<dbReference type="Gene3D" id="1.25.40.10">
    <property type="entry name" value="Tetratricopeptide repeat domain"/>
    <property type="match status" value="3"/>
</dbReference>
<dbReference type="PANTHER" id="PTHR11246:SF5">
    <property type="entry name" value="PRE-MRNA-SPLICING FACTOR SYF1"/>
    <property type="match status" value="1"/>
</dbReference>
<comment type="subcellular location">
    <subcellularLocation>
        <location evidence="1">Nucleus</location>
    </subcellularLocation>
</comment>
<dbReference type="InterPro" id="IPR055433">
    <property type="entry name" value="HAT_Syf1-like_N"/>
</dbReference>
<dbReference type="InterPro" id="IPR003107">
    <property type="entry name" value="HAT"/>
</dbReference>
<dbReference type="InterPro" id="IPR019734">
    <property type="entry name" value="TPR_rpt"/>
</dbReference>
<comment type="similarity">
    <text evidence="2">Belongs to the crooked-neck family.</text>
</comment>
<dbReference type="GO" id="GO:0071014">
    <property type="term" value="C:post-mRNA release spliceosomal complex"/>
    <property type="evidence" value="ECO:0007669"/>
    <property type="project" value="TreeGrafter"/>
</dbReference>
<dbReference type="Pfam" id="PF23233">
    <property type="entry name" value="HAT_Syf1_CNRKL1_N"/>
    <property type="match status" value="1"/>
</dbReference>
<evidence type="ECO:0000259" key="11">
    <source>
        <dbReference type="Pfam" id="PF23220"/>
    </source>
</evidence>
<feature type="domain" description="Pre-mRNA-splicing factor SYF1 central HAT repeats" evidence="11">
    <location>
        <begin position="287"/>
        <end position="502"/>
    </location>
</feature>
<keyword evidence="4" id="KW-0747">Spliceosome</keyword>
<keyword evidence="3" id="KW-0507">mRNA processing</keyword>
<evidence type="ECO:0000256" key="1">
    <source>
        <dbReference type="ARBA" id="ARBA00004123"/>
    </source>
</evidence>
<evidence type="ECO:0000256" key="3">
    <source>
        <dbReference type="ARBA" id="ARBA00022664"/>
    </source>
</evidence>